<gene>
    <name evidence="1" type="ORF">PS624_03266</name>
</gene>
<dbReference type="RefSeq" id="WP_150775385.1">
    <property type="nucleotide sequence ID" value="NZ_CABVGZ010000034.1"/>
</dbReference>
<sequence>MTKTNPTFCGAEPTWANACVGNNGNPSYVEYSIGFSKAANILIDLVLKDRSNNLSVDEFVYPVCFNMRHSVELRLKGAIDELIEIAKIKKITLNFNSSGSHDIESIWTFFKTQSGILDSRYSDINKKIEPTILDIAQVDPTGQTFRYALSNTAQKHLTDVSLINFIVLKDKFNELELNLDKLHQLNTWLQTEYRQGTFTTKLSRPQIFKIAKKLPHTDKWREAQFTEIKEQVKTEYDLGSRDFSKVIDIIRCHYSLAPIIGAPLPIKGITEPQLLFFIDEWIKKNPDIKKAPDSSFTEISFDKESVIARMLARAIEKTDIWDTVADEVCSGYLAGLESLFYFARDTTFTEYYNTIYDIHTREANNTLKFNKTLKDDFMHIFNKTSALNNILLSLYALGHAKLAESIITTHELEISFRWLHDARTGQRFIYPDFAAY</sequence>
<evidence type="ECO:0000313" key="2">
    <source>
        <dbReference type="Proteomes" id="UP000326241"/>
    </source>
</evidence>
<dbReference type="EMBL" id="CABVGZ010000034">
    <property type="protein sequence ID" value="VVM99787.1"/>
    <property type="molecule type" value="Genomic_DNA"/>
</dbReference>
<evidence type="ECO:0000313" key="1">
    <source>
        <dbReference type="EMBL" id="VVM99787.1"/>
    </source>
</evidence>
<organism evidence="1 2">
    <name type="scientific">Pseudomonas fluorescens</name>
    <dbReference type="NCBI Taxonomy" id="294"/>
    <lineage>
        <taxon>Bacteria</taxon>
        <taxon>Pseudomonadati</taxon>
        <taxon>Pseudomonadota</taxon>
        <taxon>Gammaproteobacteria</taxon>
        <taxon>Pseudomonadales</taxon>
        <taxon>Pseudomonadaceae</taxon>
        <taxon>Pseudomonas</taxon>
    </lineage>
</organism>
<proteinExistence type="predicted"/>
<accession>A0A5E6U5D7</accession>
<name>A0A5E6U5D7_PSEFL</name>
<protein>
    <submittedName>
        <fullName evidence="1">Uncharacterized protein</fullName>
    </submittedName>
</protein>
<dbReference type="Proteomes" id="UP000326241">
    <property type="component" value="Unassembled WGS sequence"/>
</dbReference>
<dbReference type="AlphaFoldDB" id="A0A5E6U5D7"/>
<reference evidence="1 2" key="1">
    <citation type="submission" date="2019-09" db="EMBL/GenBank/DDBJ databases">
        <authorList>
            <person name="Chandra G."/>
            <person name="Truman W A."/>
        </authorList>
    </citation>
    <scope>NUCLEOTIDE SEQUENCE [LARGE SCALE GENOMIC DNA]</scope>
    <source>
        <strain evidence="1">PS624</strain>
    </source>
</reference>